<evidence type="ECO:0000256" key="1">
    <source>
        <dbReference type="ARBA" id="ARBA00009063"/>
    </source>
</evidence>
<evidence type="ECO:0000313" key="6">
    <source>
        <dbReference type="Proteomes" id="UP000005666"/>
    </source>
</evidence>
<dbReference type="GO" id="GO:0032258">
    <property type="term" value="P:cytoplasm to vacuole targeting by the Cvt pathway"/>
    <property type="evidence" value="ECO:0007669"/>
    <property type="project" value="EnsemblFungi"/>
</dbReference>
<dbReference type="SUPFAM" id="SSF47661">
    <property type="entry name" value="t-snare proteins"/>
    <property type="match status" value="1"/>
</dbReference>
<dbReference type="InterPro" id="IPR010989">
    <property type="entry name" value="SNARE"/>
</dbReference>
<accession>G8BR14</accession>
<protein>
    <recommendedName>
        <fullName evidence="4">t-SNARE coiled-coil homology domain-containing protein</fullName>
    </recommendedName>
</protein>
<dbReference type="GO" id="GO:0006906">
    <property type="term" value="P:vesicle fusion"/>
    <property type="evidence" value="ECO:0007669"/>
    <property type="project" value="TreeGrafter"/>
</dbReference>
<dbReference type="PANTHER" id="PTHR19957:SF38">
    <property type="entry name" value="LD27581P"/>
    <property type="match status" value="1"/>
</dbReference>
<dbReference type="HOGENOM" id="CLU_059257_4_1_1"/>
<proteinExistence type="inferred from homology"/>
<name>G8BR14_TETPH</name>
<feature type="transmembrane region" description="Helical" evidence="3">
    <location>
        <begin position="265"/>
        <end position="285"/>
    </location>
</feature>
<dbReference type="Gene3D" id="1.20.5.110">
    <property type="match status" value="1"/>
</dbReference>
<dbReference type="InterPro" id="IPR006012">
    <property type="entry name" value="Syntaxin/epimorphin_CS"/>
</dbReference>
<dbReference type="GO" id="GO:0006896">
    <property type="term" value="P:Golgi to vacuole transport"/>
    <property type="evidence" value="ECO:0007669"/>
    <property type="project" value="EnsemblFungi"/>
</dbReference>
<dbReference type="GO" id="GO:0000011">
    <property type="term" value="P:vacuole inheritance"/>
    <property type="evidence" value="ECO:0007669"/>
    <property type="project" value="EnsemblFungi"/>
</dbReference>
<dbReference type="OrthoDB" id="364348at2759"/>
<keyword evidence="3" id="KW-0472">Membrane</keyword>
<dbReference type="SMART" id="SM00397">
    <property type="entry name" value="t_SNARE"/>
    <property type="match status" value="1"/>
</dbReference>
<dbReference type="RefSeq" id="XP_003684624.1">
    <property type="nucleotide sequence ID" value="XM_003684576.1"/>
</dbReference>
<dbReference type="GO" id="GO:0016236">
    <property type="term" value="P:macroautophagy"/>
    <property type="evidence" value="ECO:0007669"/>
    <property type="project" value="EnsemblFungi"/>
</dbReference>
<comment type="similarity">
    <text evidence="1">Belongs to the syntaxin family.</text>
</comment>
<dbReference type="FunFam" id="1.20.5.110:FF:000100">
    <property type="entry name" value="Pep12p"/>
    <property type="match status" value="1"/>
</dbReference>
<dbReference type="AlphaFoldDB" id="G8BR14"/>
<sequence length="286" mass="33177">MQPDFDSQDDSGVNKYSDSPEFDALKDRIIEQLFEINGQINTINQFSSTLEKFLNNEGDNSLNVKVIDNIDKKAIQNIEKIKGLISVINEEVCKVEKIEVAELNQLQIIAKDKIIRDIRSSIKEFQNLQKRYTALIKRINEKARLQLENKHALLVEEENEATQHVGQAPVQIQNKNIVIPRESINNEEFAYQQNLIRQRDEEIINIERGITEINDIFTDLSNVIQDQGMIVDNIEANIYSTLDNTQLASNELNKAMRYQRKSSKWCLYLLMILTIMLFFMMLVILI</sequence>
<dbReference type="GO" id="GO:0031201">
    <property type="term" value="C:SNARE complex"/>
    <property type="evidence" value="ECO:0007669"/>
    <property type="project" value="TreeGrafter"/>
</dbReference>
<dbReference type="PROSITE" id="PS50192">
    <property type="entry name" value="T_SNARE"/>
    <property type="match status" value="1"/>
</dbReference>
<evidence type="ECO:0000256" key="3">
    <source>
        <dbReference type="SAM" id="Phobius"/>
    </source>
</evidence>
<dbReference type="GeneID" id="11535200"/>
<reference evidence="5 6" key="1">
    <citation type="journal article" date="2011" name="Proc. Natl. Acad. Sci. U.S.A.">
        <title>Evolutionary erosion of yeast sex chromosomes by mating-type switching accidents.</title>
        <authorList>
            <person name="Gordon J.L."/>
            <person name="Armisen D."/>
            <person name="Proux-Wera E."/>
            <person name="Oheigeartaigh S.S."/>
            <person name="Byrne K.P."/>
            <person name="Wolfe K.H."/>
        </authorList>
    </citation>
    <scope>NUCLEOTIDE SEQUENCE [LARGE SCALE GENOMIC DNA]</scope>
    <source>
        <strain evidence="6">ATCC 24235 / CBS 4417 / NBRC 1672 / NRRL Y-8282 / UCD 70-5</strain>
    </source>
</reference>
<keyword evidence="6" id="KW-1185">Reference proteome</keyword>
<dbReference type="OMA" id="SSTLMCW"/>
<organism evidence="5 6">
    <name type="scientific">Tetrapisispora phaffii (strain ATCC 24235 / CBS 4417 / NBRC 1672 / NRRL Y-8282 / UCD 70-5)</name>
    <name type="common">Yeast</name>
    <name type="synonym">Fabospora phaffii</name>
    <dbReference type="NCBI Taxonomy" id="1071381"/>
    <lineage>
        <taxon>Eukaryota</taxon>
        <taxon>Fungi</taxon>
        <taxon>Dikarya</taxon>
        <taxon>Ascomycota</taxon>
        <taxon>Saccharomycotina</taxon>
        <taxon>Saccharomycetes</taxon>
        <taxon>Saccharomycetales</taxon>
        <taxon>Saccharomycetaceae</taxon>
        <taxon>Tetrapisispora</taxon>
    </lineage>
</organism>
<keyword evidence="2" id="KW-0175">Coiled coil</keyword>
<dbReference type="eggNOG" id="KOG0811">
    <property type="taxonomic scope" value="Eukaryota"/>
</dbReference>
<feature type="domain" description="T-SNARE coiled-coil homology" evidence="4">
    <location>
        <begin position="193"/>
        <end position="255"/>
    </location>
</feature>
<evidence type="ECO:0000256" key="2">
    <source>
        <dbReference type="SAM" id="Coils"/>
    </source>
</evidence>
<dbReference type="KEGG" id="tpf:TPHA_0C00330"/>
<evidence type="ECO:0000259" key="4">
    <source>
        <dbReference type="PROSITE" id="PS50192"/>
    </source>
</evidence>
<dbReference type="GO" id="GO:0000149">
    <property type="term" value="F:SNARE binding"/>
    <property type="evidence" value="ECO:0007669"/>
    <property type="project" value="TreeGrafter"/>
</dbReference>
<keyword evidence="3" id="KW-0812">Transmembrane</keyword>
<feature type="coiled-coil region" evidence="2">
    <location>
        <begin position="122"/>
        <end position="160"/>
    </location>
</feature>
<keyword evidence="3" id="KW-1133">Transmembrane helix</keyword>
<dbReference type="PROSITE" id="PS00914">
    <property type="entry name" value="SYNTAXIN"/>
    <property type="match status" value="1"/>
</dbReference>
<dbReference type="GO" id="GO:0005768">
    <property type="term" value="C:endosome"/>
    <property type="evidence" value="ECO:0007669"/>
    <property type="project" value="EnsemblFungi"/>
</dbReference>
<dbReference type="Gene3D" id="1.20.58.70">
    <property type="match status" value="1"/>
</dbReference>
<dbReference type="CDD" id="cd15840">
    <property type="entry name" value="SNARE_Qa"/>
    <property type="match status" value="1"/>
</dbReference>
<dbReference type="Pfam" id="PF14523">
    <property type="entry name" value="Syntaxin_2"/>
    <property type="match status" value="1"/>
</dbReference>
<dbReference type="GO" id="GO:0005484">
    <property type="term" value="F:SNAP receptor activity"/>
    <property type="evidence" value="ECO:0007669"/>
    <property type="project" value="EnsemblFungi"/>
</dbReference>
<gene>
    <name evidence="5" type="primary">TPHA0C00330</name>
    <name evidence="5" type="ordered locus">TPHA_0C00330</name>
</gene>
<dbReference type="GO" id="GO:0005794">
    <property type="term" value="C:Golgi apparatus"/>
    <property type="evidence" value="ECO:0007669"/>
    <property type="project" value="EnsemblFungi"/>
</dbReference>
<dbReference type="PANTHER" id="PTHR19957">
    <property type="entry name" value="SYNTAXIN"/>
    <property type="match status" value="1"/>
</dbReference>
<dbReference type="EMBL" id="HE612858">
    <property type="protein sequence ID" value="CCE62190.1"/>
    <property type="molecule type" value="Genomic_DNA"/>
</dbReference>
<dbReference type="InterPro" id="IPR000727">
    <property type="entry name" value="T_SNARE_dom"/>
</dbReference>
<dbReference type="InterPro" id="IPR045242">
    <property type="entry name" value="Syntaxin"/>
</dbReference>
<dbReference type="STRING" id="1071381.G8BR14"/>
<dbReference type="Proteomes" id="UP000005666">
    <property type="component" value="Chromosome 3"/>
</dbReference>
<dbReference type="Pfam" id="PF05739">
    <property type="entry name" value="SNARE"/>
    <property type="match status" value="1"/>
</dbReference>
<dbReference type="GO" id="GO:0048278">
    <property type="term" value="P:vesicle docking"/>
    <property type="evidence" value="ECO:0007669"/>
    <property type="project" value="TreeGrafter"/>
</dbReference>
<evidence type="ECO:0000313" key="5">
    <source>
        <dbReference type="EMBL" id="CCE62190.1"/>
    </source>
</evidence>
<dbReference type="InterPro" id="IPR006011">
    <property type="entry name" value="Syntaxin_N"/>
</dbReference>